<dbReference type="EMBL" id="JAYGIL010000006">
    <property type="protein sequence ID" value="MEA5402546.1"/>
    <property type="molecule type" value="Genomic_DNA"/>
</dbReference>
<evidence type="ECO:0000313" key="2">
    <source>
        <dbReference type="Proteomes" id="UP001303899"/>
    </source>
</evidence>
<protein>
    <submittedName>
        <fullName evidence="1">Uncharacterized protein</fullName>
    </submittedName>
</protein>
<comment type="caution">
    <text evidence="1">The sequence shown here is derived from an EMBL/GenBank/DDBJ whole genome shotgun (WGS) entry which is preliminary data.</text>
</comment>
<name>A0ABU5S263_9BACT</name>
<keyword evidence="2" id="KW-1185">Reference proteome</keyword>
<sequence>MKKNKIFWNKTDICTMLDIRTVMLESYLSDACKALINLKSGQQRFRDIEVIIILEDVFPAKTQAEILQMIGYER</sequence>
<gene>
    <name evidence="1" type="ORF">VB776_06450</name>
</gene>
<dbReference type="Proteomes" id="UP001303899">
    <property type="component" value="Unassembled WGS sequence"/>
</dbReference>
<reference evidence="1 2" key="1">
    <citation type="submission" date="2023-12" db="EMBL/GenBank/DDBJ databases">
        <title>Novel species of the genus Arcicella isolated from rivers.</title>
        <authorList>
            <person name="Lu H."/>
        </authorList>
    </citation>
    <scope>NUCLEOTIDE SEQUENCE [LARGE SCALE GENOMIC DNA]</scope>
    <source>
        <strain evidence="1 2">DC2W</strain>
    </source>
</reference>
<dbReference type="RefSeq" id="WP_323327187.1">
    <property type="nucleotide sequence ID" value="NZ_JAYGIL010000006.1"/>
</dbReference>
<accession>A0ABU5S263</accession>
<proteinExistence type="predicted"/>
<evidence type="ECO:0000313" key="1">
    <source>
        <dbReference type="EMBL" id="MEA5402546.1"/>
    </source>
</evidence>
<organism evidence="1 2">
    <name type="scientific">Arcicella gelida</name>
    <dbReference type="NCBI Taxonomy" id="2984195"/>
    <lineage>
        <taxon>Bacteria</taxon>
        <taxon>Pseudomonadati</taxon>
        <taxon>Bacteroidota</taxon>
        <taxon>Cytophagia</taxon>
        <taxon>Cytophagales</taxon>
        <taxon>Flectobacillaceae</taxon>
        <taxon>Arcicella</taxon>
    </lineage>
</organism>